<organism evidence="1 2">
    <name type="scientific">Cytospora schulzeri</name>
    <dbReference type="NCBI Taxonomy" id="448051"/>
    <lineage>
        <taxon>Eukaryota</taxon>
        <taxon>Fungi</taxon>
        <taxon>Dikarya</taxon>
        <taxon>Ascomycota</taxon>
        <taxon>Pezizomycotina</taxon>
        <taxon>Sordariomycetes</taxon>
        <taxon>Sordariomycetidae</taxon>
        <taxon>Diaporthales</taxon>
        <taxon>Cytosporaceae</taxon>
        <taxon>Cytospora</taxon>
    </lineage>
</organism>
<reference evidence="1 2" key="1">
    <citation type="submission" date="2015-09" db="EMBL/GenBank/DDBJ databases">
        <title>Host preference determinants of Valsa canker pathogens revealed by comparative genomics.</title>
        <authorList>
            <person name="Yin Z."/>
            <person name="Huang L."/>
        </authorList>
    </citation>
    <scope>NUCLEOTIDE SEQUENCE [LARGE SCALE GENOMIC DNA]</scope>
    <source>
        <strain evidence="1 2">03-1</strain>
    </source>
</reference>
<dbReference type="AlphaFoldDB" id="A0A423WZW9"/>
<protein>
    <submittedName>
        <fullName evidence="1">Uncharacterized protein</fullName>
    </submittedName>
</protein>
<accession>A0A423WZW9</accession>
<keyword evidence="2" id="KW-1185">Reference proteome</keyword>
<dbReference type="EMBL" id="LKEA01000005">
    <property type="protein sequence ID" value="ROW09037.1"/>
    <property type="molecule type" value="Genomic_DNA"/>
</dbReference>
<gene>
    <name evidence="1" type="ORF">VMCG_02813</name>
</gene>
<name>A0A423WZW9_9PEZI</name>
<proteinExistence type="predicted"/>
<evidence type="ECO:0000313" key="2">
    <source>
        <dbReference type="Proteomes" id="UP000283895"/>
    </source>
</evidence>
<evidence type="ECO:0000313" key="1">
    <source>
        <dbReference type="EMBL" id="ROW09037.1"/>
    </source>
</evidence>
<sequence>MELQLRIGLEVNEQPIRPYVAGSDIVVTRTQGVPADSISQFVALPFLDTAAQPNWRWV</sequence>
<comment type="caution">
    <text evidence="1">The sequence shown here is derived from an EMBL/GenBank/DDBJ whole genome shotgun (WGS) entry which is preliminary data.</text>
</comment>
<dbReference type="Proteomes" id="UP000283895">
    <property type="component" value="Unassembled WGS sequence"/>
</dbReference>